<proteinExistence type="predicted"/>
<sequence length="66" mass="7713">MPILKYCIIKVHSVTPYRAEWTKEIVDNKFVTADITTGCYGTFKRESRVFSQTEWDEAVKKGYYLG</sequence>
<reference evidence="1 2" key="1">
    <citation type="submission" date="2014-06" db="EMBL/GenBank/DDBJ databases">
        <title>Bioinformatic genomic analysis of Bacillus phage Bobb.</title>
        <authorList>
            <person name="Lewis H.M.N."/>
            <person name="Temple L."/>
            <person name="Barth R.N."/>
            <person name="Bowles K.M."/>
            <person name="Churchin D.I."/>
            <person name="Scott-Croshaw C."/>
            <person name="Glasgow G.H."/>
            <person name="Gloe M.W."/>
            <person name="McGough T.M."/>
            <person name="Nutbrown S.A."/>
            <person name="Romulus S.R."/>
            <person name="Sanders K.A.M."/>
            <person name="Diachok C.R."/>
            <person name="Serigano J.P."/>
            <person name="Shin D."/>
            <person name="Suresh M.H."/>
            <person name="Conner A.R.N."/>
            <person name="Korba R.M."/>
            <person name="Livermore R.J."/>
            <person name="Rohlf M.B."/>
            <person name="Utterback S.D."/>
            <person name="Wilson V.E."/>
        </authorList>
    </citation>
    <scope>NUCLEOTIDE SEQUENCE [LARGE SCALE GENOMIC DNA]</scope>
</reference>
<keyword evidence="2" id="KW-1185">Reference proteome</keyword>
<evidence type="ECO:0000313" key="1">
    <source>
        <dbReference type="EMBL" id="AII27938.1"/>
    </source>
</evidence>
<dbReference type="OrthoDB" id="27700at10239"/>
<evidence type="ECO:0000313" key="2">
    <source>
        <dbReference type="Proteomes" id="UP000028664"/>
    </source>
</evidence>
<dbReference type="Proteomes" id="UP000028664">
    <property type="component" value="Segment"/>
</dbReference>
<accession>A0A076G8M7</accession>
<protein>
    <submittedName>
        <fullName evidence="1">Uncharacterized protein</fullName>
    </submittedName>
</protein>
<dbReference type="EMBL" id="KM051843">
    <property type="protein sequence ID" value="AII27938.1"/>
    <property type="molecule type" value="Genomic_DNA"/>
</dbReference>
<dbReference type="GeneID" id="20283324"/>
<organism evidence="1 2">
    <name type="scientific">Bacillus phage Bobb</name>
    <dbReference type="NCBI Taxonomy" id="1527469"/>
    <lineage>
        <taxon>Viruses</taxon>
        <taxon>Duplodnaviria</taxon>
        <taxon>Heunggongvirae</taxon>
        <taxon>Uroviricota</taxon>
        <taxon>Caudoviricetes</taxon>
        <taxon>Herelleviridae</taxon>
        <taxon>Bastillevirinae</taxon>
        <taxon>Agatevirus</taxon>
        <taxon>Agatevirus bobb</taxon>
    </lineage>
</organism>
<dbReference type="KEGG" id="vg:20283324"/>
<name>A0A076G8M7_9CAUD</name>
<dbReference type="RefSeq" id="YP_009056306.1">
    <property type="nucleotide sequence ID" value="NC_024792.1"/>
</dbReference>